<dbReference type="GO" id="GO:0005198">
    <property type="term" value="F:structural molecule activity"/>
    <property type="evidence" value="ECO:0007669"/>
    <property type="project" value="InterPro"/>
</dbReference>
<dbReference type="InterPro" id="IPR013384">
    <property type="entry name" value="Flagell_FlgL"/>
</dbReference>
<dbReference type="EMBL" id="NPBQ01000068">
    <property type="protein sequence ID" value="PAD83202.1"/>
    <property type="molecule type" value="Genomic_DNA"/>
</dbReference>
<dbReference type="Pfam" id="PF00700">
    <property type="entry name" value="Flagellin_C"/>
    <property type="match status" value="1"/>
</dbReference>
<dbReference type="NCBIfam" id="TIGR02550">
    <property type="entry name" value="flagell_flgL"/>
    <property type="match status" value="1"/>
</dbReference>
<dbReference type="Pfam" id="PF00669">
    <property type="entry name" value="Flagellin_N"/>
    <property type="match status" value="1"/>
</dbReference>
<evidence type="ECO:0000313" key="4">
    <source>
        <dbReference type="EMBL" id="PAD83202.1"/>
    </source>
</evidence>
<evidence type="ECO:0000313" key="5">
    <source>
        <dbReference type="Proteomes" id="UP000216961"/>
    </source>
</evidence>
<keyword evidence="4" id="KW-0282">Flagellum</keyword>
<evidence type="ECO:0000256" key="2">
    <source>
        <dbReference type="ARBA" id="ARBA00005709"/>
    </source>
</evidence>
<comment type="caution">
    <text evidence="4">The sequence shown here is derived from an EMBL/GenBank/DDBJ whole genome shotgun (WGS) entry which is preliminary data.</text>
</comment>
<sequence>MRVTQSMLTNNNMKYISNSYKDLQRLSDQITTGKKITRPSDDPVIAMKGMRYRTQVSEIKQYQRNLNEGYNWMENADTALDSSNQILKKIRELTVQASNDTYDETARKNIVDEITTLQEQLVTLAETKVGDKYIFNGTDTASSPMNLNQIDMEFEGFQAGLADGSINPSEYVINYQGNKYTYDSTDNMFKNKNGSSIEIDGNTGEITYTYQEELPYKDGETVAAEKKIDSGSIVISKDTAVSTNSNQVLLEVSKGISIPVNITSSNAFSLDMFGGIEAIKKMILDPDATGKEITKSLDAIDGYITDVVSTQSQLGAQLNRAEMVESRLKKQEVVANQTLSENENMDFEEAVMGYLTQQLVHNASLQVGAQIMQRSLVDFLR</sequence>
<name>A0A268FCV1_NIACI</name>
<keyword evidence="3" id="KW-0975">Bacterial flagellum</keyword>
<dbReference type="Proteomes" id="UP000216961">
    <property type="component" value="Unassembled WGS sequence"/>
</dbReference>
<dbReference type="GO" id="GO:0009424">
    <property type="term" value="C:bacterial-type flagellum hook"/>
    <property type="evidence" value="ECO:0007669"/>
    <property type="project" value="InterPro"/>
</dbReference>
<dbReference type="Gene3D" id="1.20.1330.10">
    <property type="entry name" value="f41 fragment of flagellin, N-terminal domain"/>
    <property type="match status" value="1"/>
</dbReference>
<dbReference type="SUPFAM" id="SSF64518">
    <property type="entry name" value="Phase 1 flagellin"/>
    <property type="match status" value="1"/>
</dbReference>
<dbReference type="InterPro" id="IPR001029">
    <property type="entry name" value="Flagellin_N"/>
</dbReference>
<protein>
    <submittedName>
        <fullName evidence="4">Flagellar hook-associated protein 3</fullName>
    </submittedName>
</protein>
<dbReference type="AlphaFoldDB" id="A0A268FCV1"/>
<dbReference type="InterPro" id="IPR046358">
    <property type="entry name" value="Flagellin_C"/>
</dbReference>
<reference evidence="4 5" key="1">
    <citation type="submission" date="2017-07" db="EMBL/GenBank/DDBJ databases">
        <title>Isolation and whole genome analysis of endospore-forming bacteria from heroin.</title>
        <authorList>
            <person name="Kalinowski J."/>
            <person name="Ahrens B."/>
            <person name="Al-Dilaimi A."/>
            <person name="Winkler A."/>
            <person name="Wibberg D."/>
            <person name="Schleenbecker U."/>
            <person name="Ruckert C."/>
            <person name="Wolfel R."/>
            <person name="Grass G."/>
        </authorList>
    </citation>
    <scope>NUCLEOTIDE SEQUENCE [LARGE SCALE GENOMIC DNA]</scope>
    <source>
        <strain evidence="4 5">7521-2</strain>
    </source>
</reference>
<dbReference type="RefSeq" id="WP_095330269.1">
    <property type="nucleotide sequence ID" value="NZ_CP026031.1"/>
</dbReference>
<accession>A0A268FCV1</accession>
<proteinExistence type="inferred from homology"/>
<dbReference type="PANTHER" id="PTHR42792:SF1">
    <property type="entry name" value="FLAGELLAR HOOK-ASSOCIATED PROTEIN 3"/>
    <property type="match status" value="1"/>
</dbReference>
<dbReference type="GO" id="GO:0071973">
    <property type="term" value="P:bacterial-type flagellum-dependent cell motility"/>
    <property type="evidence" value="ECO:0007669"/>
    <property type="project" value="InterPro"/>
</dbReference>
<comment type="similarity">
    <text evidence="2">Belongs to the bacterial flagellin family.</text>
</comment>
<keyword evidence="4" id="KW-0969">Cilium</keyword>
<organism evidence="4 5">
    <name type="scientific">Niallia circulans</name>
    <name type="common">Bacillus circulans</name>
    <dbReference type="NCBI Taxonomy" id="1397"/>
    <lineage>
        <taxon>Bacteria</taxon>
        <taxon>Bacillati</taxon>
        <taxon>Bacillota</taxon>
        <taxon>Bacilli</taxon>
        <taxon>Bacillales</taxon>
        <taxon>Bacillaceae</taxon>
        <taxon>Niallia</taxon>
    </lineage>
</organism>
<dbReference type="InterPro" id="IPR001492">
    <property type="entry name" value="Flagellin"/>
</dbReference>
<evidence type="ECO:0000256" key="3">
    <source>
        <dbReference type="ARBA" id="ARBA00023143"/>
    </source>
</evidence>
<dbReference type="KEGG" id="bcir:C2I06_14000"/>
<dbReference type="PANTHER" id="PTHR42792">
    <property type="entry name" value="FLAGELLIN"/>
    <property type="match status" value="1"/>
</dbReference>
<gene>
    <name evidence="4" type="primary">flgL</name>
    <name evidence="4" type="ORF">CHH57_10955</name>
</gene>
<keyword evidence="4" id="KW-0966">Cell projection</keyword>
<evidence type="ECO:0000256" key="1">
    <source>
        <dbReference type="ARBA" id="ARBA00004365"/>
    </source>
</evidence>
<comment type="subcellular location">
    <subcellularLocation>
        <location evidence="1">Bacterial flagellum</location>
    </subcellularLocation>
</comment>